<dbReference type="InterPro" id="IPR016204">
    <property type="entry name" value="HDH"/>
</dbReference>
<name>A0A2G5NSK4_9STAP</name>
<dbReference type="PANTHER" id="PTHR43331">
    <property type="entry name" value="HOMOSERINE DEHYDROGENASE"/>
    <property type="match status" value="1"/>
</dbReference>
<gene>
    <name evidence="18" type="ORF">BFS35_003405</name>
</gene>
<dbReference type="InterPro" id="IPR019811">
    <property type="entry name" value="HDH_CS"/>
</dbReference>
<comment type="pathway">
    <text evidence="2 14">Amino-acid biosynthesis; L-methionine biosynthesis via de novo pathway; L-homoserine from L-aspartate: step 3/3.</text>
</comment>
<dbReference type="GO" id="GO:0009086">
    <property type="term" value="P:methionine biosynthetic process"/>
    <property type="evidence" value="ECO:0007669"/>
    <property type="project" value="UniProtKB-KW"/>
</dbReference>
<dbReference type="GO" id="GO:0050661">
    <property type="term" value="F:NADP binding"/>
    <property type="evidence" value="ECO:0007669"/>
    <property type="project" value="InterPro"/>
</dbReference>
<dbReference type="Gene3D" id="3.30.70.3100">
    <property type="match status" value="1"/>
</dbReference>
<proteinExistence type="inferred from homology"/>
<dbReference type="SUPFAM" id="SSF55347">
    <property type="entry name" value="Glyceraldehyde-3-phosphate dehydrogenase-like, C-terminal domain"/>
    <property type="match status" value="1"/>
</dbReference>
<reference evidence="18 19" key="1">
    <citation type="journal article" date="2018" name="Front. Microbiol.">
        <title>Description and Comparative Genomics of Macrococcus caseolyticus subsp. hominis subsp. nov., Macrococcus goetzii sp. nov., Macrococcus epidermidis sp. nov., and Macrococcus bohemicus sp. nov., Novel Macrococci From Human Clinical Material With Virulence Potential and Suspected Uptake of Foreign DNA by Natural Transformation.</title>
        <authorList>
            <person name="Maslanova I."/>
            <person name="Wertheimer Z."/>
            <person name="Sedlacek I."/>
            <person name="Svec P."/>
            <person name="Indrakova A."/>
            <person name="Kovarovic V."/>
            <person name="Schumann P."/>
            <person name="Sproer C."/>
            <person name="Kralova S."/>
            <person name="Sedo O."/>
            <person name="Kristofova L."/>
            <person name="Vrbovska V."/>
            <person name="Fuzik T."/>
            <person name="Petras P."/>
            <person name="Zdrahal Z."/>
            <person name="Ruzickova V."/>
            <person name="Doskar J."/>
            <person name="Pantucek R."/>
        </authorList>
    </citation>
    <scope>NUCLEOTIDE SEQUENCE [LARGE SCALE GENOMIC DNA]</scope>
    <source>
        <strain evidence="18 19">CCM 4927</strain>
    </source>
</reference>
<keyword evidence="9" id="KW-0915">Sodium</keyword>
<evidence type="ECO:0000256" key="3">
    <source>
        <dbReference type="ARBA" id="ARBA00006753"/>
    </source>
</evidence>
<dbReference type="AlphaFoldDB" id="A0A2G5NSK4"/>
<dbReference type="SUPFAM" id="SSF51735">
    <property type="entry name" value="NAD(P)-binding Rossmann-fold domains"/>
    <property type="match status" value="1"/>
</dbReference>
<dbReference type="PIRSF" id="PIRSF000098">
    <property type="entry name" value="Homoser_dehydrog"/>
    <property type="match status" value="1"/>
</dbReference>
<evidence type="ECO:0000256" key="15">
    <source>
        <dbReference type="RuleBase" id="RU004171"/>
    </source>
</evidence>
<feature type="binding site" evidence="13">
    <location>
        <begin position="9"/>
        <end position="16"/>
    </location>
    <ligand>
        <name>NADP(+)</name>
        <dbReference type="ChEBI" id="CHEBI:58349"/>
    </ligand>
</feature>
<feature type="domain" description="Aspartate/homoserine dehydrogenase NAD-binding" evidence="17">
    <location>
        <begin position="10"/>
        <end position="128"/>
    </location>
</feature>
<dbReference type="Pfam" id="PF00742">
    <property type="entry name" value="Homoserine_dh"/>
    <property type="match status" value="1"/>
</dbReference>
<evidence type="ECO:0000256" key="11">
    <source>
        <dbReference type="ARBA" id="ARBA00048841"/>
    </source>
</evidence>
<comment type="pathway">
    <text evidence="1 14">Amino-acid biosynthesis; L-threonine biosynthesis; L-threonine from L-aspartate: step 3/5.</text>
</comment>
<comment type="caution">
    <text evidence="18">The sequence shown here is derived from an EMBL/GenBank/DDBJ whole genome shotgun (WGS) entry which is preliminary data.</text>
</comment>
<evidence type="ECO:0000256" key="10">
    <source>
        <dbReference type="ARBA" id="ARBA00023167"/>
    </source>
</evidence>
<dbReference type="UniPathway" id="UPA00050">
    <property type="reaction ID" value="UER00063"/>
</dbReference>
<evidence type="ECO:0000259" key="16">
    <source>
        <dbReference type="Pfam" id="PF00742"/>
    </source>
</evidence>
<comment type="similarity">
    <text evidence="3 15">Belongs to the homoserine dehydrogenase family.</text>
</comment>
<dbReference type="GO" id="GO:0009088">
    <property type="term" value="P:threonine biosynthetic process"/>
    <property type="evidence" value="ECO:0007669"/>
    <property type="project" value="UniProtKB-UniPathway"/>
</dbReference>
<evidence type="ECO:0000256" key="13">
    <source>
        <dbReference type="PIRSR" id="PIRSR000098-2"/>
    </source>
</evidence>
<dbReference type="EMBL" id="MJBI02000001">
    <property type="protein sequence ID" value="RAI82744.1"/>
    <property type="molecule type" value="Genomic_DNA"/>
</dbReference>
<evidence type="ECO:0000256" key="6">
    <source>
        <dbReference type="ARBA" id="ARBA00022605"/>
    </source>
</evidence>
<organism evidence="18 19">
    <name type="scientific">Macrococcoides goetzii</name>
    <dbReference type="NCBI Taxonomy" id="1891097"/>
    <lineage>
        <taxon>Bacteria</taxon>
        <taxon>Bacillati</taxon>
        <taxon>Bacillota</taxon>
        <taxon>Bacilli</taxon>
        <taxon>Bacillales</taxon>
        <taxon>Staphylococcaceae</taxon>
        <taxon>Macrococcoides</taxon>
    </lineage>
</organism>
<dbReference type="UniPathway" id="UPA00051">
    <property type="reaction ID" value="UER00465"/>
</dbReference>
<evidence type="ECO:0000313" key="19">
    <source>
        <dbReference type="Proteomes" id="UP000229523"/>
    </source>
</evidence>
<keyword evidence="6 14" id="KW-0028">Amino-acid biosynthesis</keyword>
<evidence type="ECO:0000256" key="8">
    <source>
        <dbReference type="ARBA" id="ARBA00023002"/>
    </source>
</evidence>
<dbReference type="InterPro" id="IPR001342">
    <property type="entry name" value="HDH_cat"/>
</dbReference>
<dbReference type="PROSITE" id="PS01042">
    <property type="entry name" value="HOMOSER_DHGENASE"/>
    <property type="match status" value="1"/>
</dbReference>
<evidence type="ECO:0000256" key="9">
    <source>
        <dbReference type="ARBA" id="ARBA00023053"/>
    </source>
</evidence>
<dbReference type="Pfam" id="PF03447">
    <property type="entry name" value="NAD_binding_3"/>
    <property type="match status" value="1"/>
</dbReference>
<dbReference type="InterPro" id="IPR036291">
    <property type="entry name" value="NAD(P)-bd_dom_sf"/>
</dbReference>
<dbReference type="PANTHER" id="PTHR43331:SF1">
    <property type="entry name" value="HOMOSERINE DEHYDROGENASE"/>
    <property type="match status" value="1"/>
</dbReference>
<feature type="domain" description="Homoserine dehydrogenase catalytic" evidence="16">
    <location>
        <begin position="136"/>
        <end position="314"/>
    </location>
</feature>
<feature type="active site" description="Proton donor" evidence="12">
    <location>
        <position position="204"/>
    </location>
</feature>
<evidence type="ECO:0000256" key="12">
    <source>
        <dbReference type="PIRSR" id="PIRSR000098-1"/>
    </source>
</evidence>
<keyword evidence="8 14" id="KW-0560">Oxidoreductase</keyword>
<dbReference type="NCBIfam" id="NF004976">
    <property type="entry name" value="PRK06349.1"/>
    <property type="match status" value="1"/>
</dbReference>
<dbReference type="InterPro" id="IPR005106">
    <property type="entry name" value="Asp/hSer_DH_NAD-bd"/>
</dbReference>
<keyword evidence="13 14" id="KW-0521">NADP</keyword>
<sequence>MKQLKIGLLGLGTVGTGVVRIIEENKEQIKEKLNTELLITAIGVHNINKKRDIDVEQYHLTTDLRSIVNSDIDILIEVMGGIDDTYELIKEALQNKIHVITANKDLLADRLEVLENASRESGVSLKYEAAVAGGIPIINALNYGLSANGITHFMGIFNGTSNFILSKMSNEGQSYEEALRIATELGYAEADPTADVDGIDAQRKVVIMSYLAFNQFNKLQDCTVEGIREVRLSHIELAKQLGYRIKLIGNGLYDGKTAKLSVAPTAIPQTHQLAHVENEYNAIYIDGNAVGDTMYYGKGAGSLATGSAVVSDLLHIIEMIDTDNHNLPLHLEVNTKSVQSNQSHNLLLMIDLFADSNVEKMLKDIKHSRYIVQDGIVALECNEINAQDYETIKDYLNQLNEIYKIYRIEGV</sequence>
<dbReference type="RefSeq" id="WP_099577834.1">
    <property type="nucleotide sequence ID" value="NZ_MJBI02000001.1"/>
</dbReference>
<evidence type="ECO:0000256" key="5">
    <source>
        <dbReference type="ARBA" id="ARBA00013376"/>
    </source>
</evidence>
<feature type="binding site" evidence="13">
    <location>
        <position position="189"/>
    </location>
    <ligand>
        <name>L-homoserine</name>
        <dbReference type="ChEBI" id="CHEBI:57476"/>
    </ligand>
</feature>
<evidence type="ECO:0000256" key="4">
    <source>
        <dbReference type="ARBA" id="ARBA00013213"/>
    </source>
</evidence>
<dbReference type="GO" id="GO:0004412">
    <property type="term" value="F:homoserine dehydrogenase activity"/>
    <property type="evidence" value="ECO:0007669"/>
    <property type="project" value="UniProtKB-EC"/>
</dbReference>
<evidence type="ECO:0000259" key="17">
    <source>
        <dbReference type="Pfam" id="PF03447"/>
    </source>
</evidence>
<evidence type="ECO:0000256" key="7">
    <source>
        <dbReference type="ARBA" id="ARBA00022697"/>
    </source>
</evidence>
<protein>
    <recommendedName>
        <fullName evidence="5 14">Homoserine dehydrogenase</fullName>
        <ecNumber evidence="4 14">1.1.1.3</ecNumber>
    </recommendedName>
</protein>
<comment type="catalytic activity">
    <reaction evidence="11">
        <text>L-homoserine + NADP(+) = L-aspartate 4-semialdehyde + NADPH + H(+)</text>
        <dbReference type="Rhea" id="RHEA:15761"/>
        <dbReference type="ChEBI" id="CHEBI:15378"/>
        <dbReference type="ChEBI" id="CHEBI:57476"/>
        <dbReference type="ChEBI" id="CHEBI:57783"/>
        <dbReference type="ChEBI" id="CHEBI:58349"/>
        <dbReference type="ChEBI" id="CHEBI:537519"/>
        <dbReference type="EC" id="1.1.1.3"/>
    </reaction>
    <physiologicalReaction direction="right-to-left" evidence="11">
        <dbReference type="Rhea" id="RHEA:15763"/>
    </physiologicalReaction>
</comment>
<feature type="binding site" evidence="13">
    <location>
        <position position="104"/>
    </location>
    <ligand>
        <name>NADPH</name>
        <dbReference type="ChEBI" id="CHEBI:57783"/>
    </ligand>
</feature>
<keyword evidence="7 14" id="KW-0791">Threonine biosynthesis</keyword>
<evidence type="ECO:0000256" key="14">
    <source>
        <dbReference type="RuleBase" id="RU000579"/>
    </source>
</evidence>
<evidence type="ECO:0000313" key="18">
    <source>
        <dbReference type="EMBL" id="RAI82744.1"/>
    </source>
</evidence>
<evidence type="ECO:0000256" key="1">
    <source>
        <dbReference type="ARBA" id="ARBA00005056"/>
    </source>
</evidence>
<keyword evidence="19" id="KW-1185">Reference proteome</keyword>
<evidence type="ECO:0000256" key="2">
    <source>
        <dbReference type="ARBA" id="ARBA00005062"/>
    </source>
</evidence>
<keyword evidence="10 14" id="KW-0486">Methionine biosynthesis</keyword>
<dbReference type="FunFam" id="3.30.360.10:FF:000005">
    <property type="entry name" value="Homoserine dehydrogenase"/>
    <property type="match status" value="1"/>
</dbReference>
<dbReference type="EC" id="1.1.1.3" evidence="4 14"/>
<dbReference type="Proteomes" id="UP000229523">
    <property type="component" value="Unassembled WGS sequence"/>
</dbReference>
<dbReference type="Gene3D" id="3.30.360.10">
    <property type="entry name" value="Dihydrodipicolinate Reductase, domain 2"/>
    <property type="match status" value="1"/>
</dbReference>
<dbReference type="Gene3D" id="3.40.50.720">
    <property type="entry name" value="NAD(P)-binding Rossmann-like Domain"/>
    <property type="match status" value="1"/>
</dbReference>
<accession>A0A2G5NSK4</accession>